<accession>A0ABN7AL34</accession>
<sequence>MGKIESLPRENLISEEGLVLSARTPTNSGFRPRGAFHCWHSREARARRPLVARLSGRRPKSEEYDGLGDQAYVFDLLLPLLTVHPYLF</sequence>
<dbReference type="EMBL" id="AP028912">
    <property type="protein sequence ID" value="BES92930.1"/>
    <property type="molecule type" value="Genomic_DNA"/>
</dbReference>
<dbReference type="Proteomes" id="UP001307889">
    <property type="component" value="Chromosome 4"/>
</dbReference>
<organism evidence="1 2">
    <name type="scientific">Nesidiocoris tenuis</name>
    <dbReference type="NCBI Taxonomy" id="355587"/>
    <lineage>
        <taxon>Eukaryota</taxon>
        <taxon>Metazoa</taxon>
        <taxon>Ecdysozoa</taxon>
        <taxon>Arthropoda</taxon>
        <taxon>Hexapoda</taxon>
        <taxon>Insecta</taxon>
        <taxon>Pterygota</taxon>
        <taxon>Neoptera</taxon>
        <taxon>Paraneoptera</taxon>
        <taxon>Hemiptera</taxon>
        <taxon>Heteroptera</taxon>
        <taxon>Panheteroptera</taxon>
        <taxon>Cimicomorpha</taxon>
        <taxon>Miridae</taxon>
        <taxon>Dicyphina</taxon>
        <taxon>Nesidiocoris</taxon>
    </lineage>
</organism>
<keyword evidence="2" id="KW-1185">Reference proteome</keyword>
<gene>
    <name evidence="1" type="ORF">NTJ_05738</name>
</gene>
<name>A0ABN7AL34_9HEMI</name>
<proteinExistence type="predicted"/>
<protein>
    <submittedName>
        <fullName evidence="1">Uncharacterized protein</fullName>
    </submittedName>
</protein>
<reference evidence="1 2" key="1">
    <citation type="submission" date="2023-09" db="EMBL/GenBank/DDBJ databases">
        <title>Nesidiocoris tenuis whole genome shotgun sequence.</title>
        <authorList>
            <person name="Shibata T."/>
            <person name="Shimoda M."/>
            <person name="Kobayashi T."/>
            <person name="Uehara T."/>
        </authorList>
    </citation>
    <scope>NUCLEOTIDE SEQUENCE [LARGE SCALE GENOMIC DNA]</scope>
    <source>
        <strain evidence="1 2">Japan</strain>
    </source>
</reference>
<evidence type="ECO:0000313" key="1">
    <source>
        <dbReference type="EMBL" id="BES92930.1"/>
    </source>
</evidence>
<evidence type="ECO:0000313" key="2">
    <source>
        <dbReference type="Proteomes" id="UP001307889"/>
    </source>
</evidence>